<name>A0ABP0XWE8_9ROSI</name>
<evidence type="ECO:0000313" key="2">
    <source>
        <dbReference type="EMBL" id="CAK9311815.1"/>
    </source>
</evidence>
<evidence type="ECO:0000313" key="3">
    <source>
        <dbReference type="Proteomes" id="UP001642487"/>
    </source>
</evidence>
<gene>
    <name evidence="2" type="ORF">CITCOLO1_LOCUS3483</name>
</gene>
<dbReference type="Proteomes" id="UP001642487">
    <property type="component" value="Chromosome 10"/>
</dbReference>
<feature type="region of interest" description="Disordered" evidence="1">
    <location>
        <begin position="1"/>
        <end position="47"/>
    </location>
</feature>
<organism evidence="2 3">
    <name type="scientific">Citrullus colocynthis</name>
    <name type="common">colocynth</name>
    <dbReference type="NCBI Taxonomy" id="252529"/>
    <lineage>
        <taxon>Eukaryota</taxon>
        <taxon>Viridiplantae</taxon>
        <taxon>Streptophyta</taxon>
        <taxon>Embryophyta</taxon>
        <taxon>Tracheophyta</taxon>
        <taxon>Spermatophyta</taxon>
        <taxon>Magnoliopsida</taxon>
        <taxon>eudicotyledons</taxon>
        <taxon>Gunneridae</taxon>
        <taxon>Pentapetalae</taxon>
        <taxon>rosids</taxon>
        <taxon>fabids</taxon>
        <taxon>Cucurbitales</taxon>
        <taxon>Cucurbitaceae</taxon>
        <taxon>Benincaseae</taxon>
        <taxon>Citrullus</taxon>
    </lineage>
</organism>
<protein>
    <submittedName>
        <fullName evidence="2">Uncharacterized protein</fullName>
    </submittedName>
</protein>
<sequence>MTHVAENGEGLREETERGVGSDEGIEEVGRAASGEGEDGDSLWELGAGGVGGGELGSNEIVSVDLLEGVEVVFGRACFQESSVERDYVWWFGHKIGEDEAAIDELDSFL</sequence>
<feature type="non-terminal residue" evidence="2">
    <location>
        <position position="1"/>
    </location>
</feature>
<accession>A0ABP0XWE8</accession>
<dbReference type="EMBL" id="OZ021744">
    <property type="protein sequence ID" value="CAK9311815.1"/>
    <property type="molecule type" value="Genomic_DNA"/>
</dbReference>
<evidence type="ECO:0000256" key="1">
    <source>
        <dbReference type="SAM" id="MobiDB-lite"/>
    </source>
</evidence>
<keyword evidence="3" id="KW-1185">Reference proteome</keyword>
<proteinExistence type="predicted"/>
<reference evidence="2 3" key="1">
    <citation type="submission" date="2024-03" db="EMBL/GenBank/DDBJ databases">
        <authorList>
            <person name="Gkanogiannis A."/>
            <person name="Becerra Lopez-Lavalle L."/>
        </authorList>
    </citation>
    <scope>NUCLEOTIDE SEQUENCE [LARGE SCALE GENOMIC DNA]</scope>
</reference>
<feature type="compositionally biased region" description="Basic and acidic residues" evidence="1">
    <location>
        <begin position="9"/>
        <end position="20"/>
    </location>
</feature>